<organism evidence="2 3">
    <name type="scientific">Thalassovita taeanensis</name>
    <dbReference type="NCBI Taxonomy" id="657014"/>
    <lineage>
        <taxon>Bacteria</taxon>
        <taxon>Pseudomonadati</taxon>
        <taxon>Pseudomonadota</taxon>
        <taxon>Alphaproteobacteria</taxon>
        <taxon>Rhodobacterales</taxon>
        <taxon>Roseobacteraceae</taxon>
        <taxon>Thalassovita</taxon>
    </lineage>
</organism>
<gene>
    <name evidence="2" type="ORF">SAMN04488092_102259</name>
</gene>
<dbReference type="AlphaFoldDB" id="A0A1H9AUF7"/>
<keyword evidence="1" id="KW-0812">Transmembrane</keyword>
<dbReference type="STRING" id="657014.SAMN04488092_102259"/>
<keyword evidence="1" id="KW-0472">Membrane</keyword>
<dbReference type="EMBL" id="FOEP01000002">
    <property type="protein sequence ID" value="SEP80043.1"/>
    <property type="molecule type" value="Genomic_DNA"/>
</dbReference>
<dbReference type="OrthoDB" id="7864683at2"/>
<evidence type="ECO:0000313" key="2">
    <source>
        <dbReference type="EMBL" id="SEP80043.1"/>
    </source>
</evidence>
<evidence type="ECO:0000256" key="1">
    <source>
        <dbReference type="SAM" id="Phobius"/>
    </source>
</evidence>
<feature type="transmembrane region" description="Helical" evidence="1">
    <location>
        <begin position="21"/>
        <end position="41"/>
    </location>
</feature>
<keyword evidence="3" id="KW-1185">Reference proteome</keyword>
<sequence length="158" mass="17584">MTQPLWSQSLAEVYARHPLHLFSGAATPVTLILLSLGWAFGPQVGLNPLWITLILAAFLGLRYAMIWFLERPRVRFTLTPTGPVRVQGDIEQPLPFGDSANFTLTRGPLRRALNLPALLTLSGQNGIMRSWTVVWPVVADRMDTLRTALDQALEGKRP</sequence>
<accession>A0A1H9AUF7</accession>
<proteinExistence type="predicted"/>
<evidence type="ECO:0000313" key="3">
    <source>
        <dbReference type="Proteomes" id="UP000198634"/>
    </source>
</evidence>
<keyword evidence="1" id="KW-1133">Transmembrane helix</keyword>
<protein>
    <submittedName>
        <fullName evidence="2">Uncharacterized protein</fullName>
    </submittedName>
</protein>
<reference evidence="2 3" key="1">
    <citation type="submission" date="2016-10" db="EMBL/GenBank/DDBJ databases">
        <authorList>
            <person name="de Groot N.N."/>
        </authorList>
    </citation>
    <scope>NUCLEOTIDE SEQUENCE [LARGE SCALE GENOMIC DNA]</scope>
    <source>
        <strain evidence="2 3">DSM 22007</strain>
    </source>
</reference>
<feature type="transmembrane region" description="Helical" evidence="1">
    <location>
        <begin position="47"/>
        <end position="69"/>
    </location>
</feature>
<dbReference type="RefSeq" id="WP_090268402.1">
    <property type="nucleotide sequence ID" value="NZ_FOEP01000002.1"/>
</dbReference>
<dbReference type="Proteomes" id="UP000198634">
    <property type="component" value="Unassembled WGS sequence"/>
</dbReference>
<name>A0A1H9AUF7_9RHOB</name>